<dbReference type="OrthoDB" id="9848911at2"/>
<dbReference type="RefSeq" id="WP_148696193.1">
    <property type="nucleotide sequence ID" value="NZ_CP017834.1"/>
</dbReference>
<reference evidence="1 2" key="1">
    <citation type="submission" date="2016-10" db="EMBL/GenBank/DDBJ databases">
        <title>Silvanigrella aquatica sp. nov., isolated from a freshwater lake located in the Black Forest, Germany, description of Silvanigrellaceae fam. nov., Silvanigrellales ord. nov., reclassification of the order Bdellovibrionales in the class Oligoflexia, reclassification of the families Bacteriovoracaceae and Halobacteriovoraceae in the new order Bacteriovoracales ord. nov., and reclassification of the family Pseudobacteriovoracaceae in the order Oligoflexiales.</title>
        <authorList>
            <person name="Hahn M.W."/>
            <person name="Schmidt J."/>
            <person name="Koll U."/>
            <person name="Rohde M."/>
            <person name="Verbag S."/>
            <person name="Pitt A."/>
            <person name="Nakai R."/>
            <person name="Naganuma T."/>
            <person name="Lang E."/>
        </authorList>
    </citation>
    <scope>NUCLEOTIDE SEQUENCE [LARGE SCALE GENOMIC DNA]</scope>
    <source>
        <strain evidence="1 2">MWH-Nonnen-W8red</strain>
    </source>
</reference>
<evidence type="ECO:0000313" key="2">
    <source>
        <dbReference type="Proteomes" id="UP000184731"/>
    </source>
</evidence>
<gene>
    <name evidence="1" type="ORF">AXG55_00475</name>
</gene>
<accession>A0A1L4CX09</accession>
<protein>
    <submittedName>
        <fullName evidence="1">Uncharacterized protein</fullName>
    </submittedName>
</protein>
<dbReference type="KEGG" id="saqi:AXG55_00475"/>
<name>A0A1L4CX09_9BACT</name>
<dbReference type="AlphaFoldDB" id="A0A1L4CX09"/>
<organism evidence="1 2">
    <name type="scientific">Silvanigrella aquatica</name>
    <dbReference type="NCBI Taxonomy" id="1915309"/>
    <lineage>
        <taxon>Bacteria</taxon>
        <taxon>Pseudomonadati</taxon>
        <taxon>Bdellovibrionota</taxon>
        <taxon>Oligoflexia</taxon>
        <taxon>Silvanigrellales</taxon>
        <taxon>Silvanigrellaceae</taxon>
        <taxon>Silvanigrella</taxon>
    </lineage>
</organism>
<dbReference type="EMBL" id="CP017834">
    <property type="protein sequence ID" value="APJ02488.1"/>
    <property type="molecule type" value="Genomic_DNA"/>
</dbReference>
<dbReference type="Proteomes" id="UP000184731">
    <property type="component" value="Chromosome"/>
</dbReference>
<sequence>MKSNLITKFIPFMLLITVYSQSSSANEHRIGLSLGGIAWGNGLLSLSYDQSGLFTQKNWSLGAELGTLWHGFVIAPRALYWQNKNMSGFYGGPKALVGFASSRNYHYYCYNCENRNHTFVGLGGEGGWLYRFKTEPKGLDLGGGIDVVATNYHIWASLKFTVGYLIP</sequence>
<evidence type="ECO:0000313" key="1">
    <source>
        <dbReference type="EMBL" id="APJ02488.1"/>
    </source>
</evidence>
<keyword evidence="2" id="KW-1185">Reference proteome</keyword>
<proteinExistence type="predicted"/>